<gene>
    <name evidence="3" type="ORF">HKT18_02360</name>
</gene>
<dbReference type="PANTHER" id="PTHR34136:SF1">
    <property type="entry name" value="UDP-N-ACETYL-D-MANNOSAMINURONIC ACID TRANSFERASE"/>
    <property type="match status" value="1"/>
</dbReference>
<evidence type="ECO:0000313" key="4">
    <source>
        <dbReference type="Proteomes" id="UP000536509"/>
    </source>
</evidence>
<keyword evidence="1" id="KW-0328">Glycosyltransferase</keyword>
<reference evidence="3 4" key="1">
    <citation type="submission" date="2020-05" db="EMBL/GenBank/DDBJ databases">
        <title>Draft genome of Flavobacterium sp. IMCC34852.</title>
        <authorList>
            <person name="Song J."/>
            <person name="Cho J.-C."/>
        </authorList>
    </citation>
    <scope>NUCLEOTIDE SEQUENCE [LARGE SCALE GENOMIC DNA]</scope>
    <source>
        <strain evidence="3 4">IMCC34852</strain>
    </source>
</reference>
<dbReference type="EMBL" id="JABEVX010000001">
    <property type="protein sequence ID" value="NNT71049.1"/>
    <property type="molecule type" value="Genomic_DNA"/>
</dbReference>
<accession>A0A7Y3R6W8</accession>
<evidence type="ECO:0000313" key="3">
    <source>
        <dbReference type="EMBL" id="NNT71049.1"/>
    </source>
</evidence>
<dbReference type="InterPro" id="IPR004629">
    <property type="entry name" value="WecG_TagA_CpsF"/>
</dbReference>
<dbReference type="GO" id="GO:0016758">
    <property type="term" value="F:hexosyltransferase activity"/>
    <property type="evidence" value="ECO:0007669"/>
    <property type="project" value="TreeGrafter"/>
</dbReference>
<organism evidence="3 4">
    <name type="scientific">Flavobacterium rivulicola</name>
    <dbReference type="NCBI Taxonomy" id="2732161"/>
    <lineage>
        <taxon>Bacteria</taxon>
        <taxon>Pseudomonadati</taxon>
        <taxon>Bacteroidota</taxon>
        <taxon>Flavobacteriia</taxon>
        <taxon>Flavobacteriales</taxon>
        <taxon>Flavobacteriaceae</taxon>
        <taxon>Flavobacterium</taxon>
    </lineage>
</organism>
<sequence length="249" mass="28436">MTIQILGIQFFKGKVNEVFEQLKNKGGLLTVPAAPALVTISEDKEYYDALLESDLVIPDSGYMILIWNIFSKPSINKISGLEFINYFISNIDSFKEDRFFLVNPSELDSKINRNFLNEKGLNIREEDVYTAPFYKGNVKDKVLLELIEKQKPQWIFINIGGGTQEKLGLFLKNNLTYKPAILCTGAALAFKTGRQVNMPTWVDYIYMGWLIRCISNPKVFVPRYLSGFKLLRMILVNKSNKVAPIENNS</sequence>
<dbReference type="Pfam" id="PF03808">
    <property type="entry name" value="Glyco_tran_WecG"/>
    <property type="match status" value="1"/>
</dbReference>
<name>A0A7Y3R6W8_9FLAO</name>
<dbReference type="PANTHER" id="PTHR34136">
    <property type="match status" value="1"/>
</dbReference>
<protein>
    <submittedName>
        <fullName evidence="3">WecB/TagA/CpsF family glycosyltransferase</fullName>
    </submittedName>
</protein>
<dbReference type="AlphaFoldDB" id="A0A7Y3R6W8"/>
<keyword evidence="2 3" id="KW-0808">Transferase</keyword>
<proteinExistence type="predicted"/>
<dbReference type="Proteomes" id="UP000536509">
    <property type="component" value="Unassembled WGS sequence"/>
</dbReference>
<evidence type="ECO:0000256" key="1">
    <source>
        <dbReference type="ARBA" id="ARBA00022676"/>
    </source>
</evidence>
<evidence type="ECO:0000256" key="2">
    <source>
        <dbReference type="ARBA" id="ARBA00022679"/>
    </source>
</evidence>
<comment type="caution">
    <text evidence="3">The sequence shown here is derived from an EMBL/GenBank/DDBJ whole genome shotgun (WGS) entry which is preliminary data.</text>
</comment>
<keyword evidence="4" id="KW-1185">Reference proteome</keyword>
<dbReference type="RefSeq" id="WP_171221242.1">
    <property type="nucleotide sequence ID" value="NZ_CP121446.1"/>
</dbReference>